<evidence type="ECO:0000259" key="5">
    <source>
        <dbReference type="PROSITE" id="PS50102"/>
    </source>
</evidence>
<dbReference type="InterPro" id="IPR050907">
    <property type="entry name" value="SRSF"/>
</dbReference>
<evidence type="ECO:0000256" key="2">
    <source>
        <dbReference type="ARBA" id="ARBA00022728"/>
    </source>
</evidence>
<keyword evidence="3" id="KW-0508">mRNA splicing</keyword>
<feature type="non-terminal residue" evidence="6">
    <location>
        <position position="254"/>
    </location>
</feature>
<dbReference type="CDD" id="cd00590">
    <property type="entry name" value="RRM_SF"/>
    <property type="match status" value="1"/>
</dbReference>
<dbReference type="InterPro" id="IPR012677">
    <property type="entry name" value="Nucleotide-bd_a/b_plait_sf"/>
</dbReference>
<keyword evidence="4" id="KW-0694">RNA-binding</keyword>
<evidence type="ECO:0000256" key="3">
    <source>
        <dbReference type="ARBA" id="ARBA00023187"/>
    </source>
</evidence>
<evidence type="ECO:0000313" key="7">
    <source>
        <dbReference type="Proteomes" id="UP000265520"/>
    </source>
</evidence>
<dbReference type="SUPFAM" id="SSF54928">
    <property type="entry name" value="RNA-binding domain, RBD"/>
    <property type="match status" value="1"/>
</dbReference>
<organism evidence="6 7">
    <name type="scientific">Trifolium medium</name>
    <dbReference type="NCBI Taxonomy" id="97028"/>
    <lineage>
        <taxon>Eukaryota</taxon>
        <taxon>Viridiplantae</taxon>
        <taxon>Streptophyta</taxon>
        <taxon>Embryophyta</taxon>
        <taxon>Tracheophyta</taxon>
        <taxon>Spermatophyta</taxon>
        <taxon>Magnoliopsida</taxon>
        <taxon>eudicotyledons</taxon>
        <taxon>Gunneridae</taxon>
        <taxon>Pentapetalae</taxon>
        <taxon>rosids</taxon>
        <taxon>fabids</taxon>
        <taxon>Fabales</taxon>
        <taxon>Fabaceae</taxon>
        <taxon>Papilionoideae</taxon>
        <taxon>50 kb inversion clade</taxon>
        <taxon>NPAAA clade</taxon>
        <taxon>Hologalegina</taxon>
        <taxon>IRL clade</taxon>
        <taxon>Trifolieae</taxon>
        <taxon>Trifolium</taxon>
    </lineage>
</organism>
<evidence type="ECO:0000256" key="4">
    <source>
        <dbReference type="PROSITE-ProRule" id="PRU00176"/>
    </source>
</evidence>
<dbReference type="GO" id="GO:0003723">
    <property type="term" value="F:RNA binding"/>
    <property type="evidence" value="ECO:0007669"/>
    <property type="project" value="UniProtKB-UniRule"/>
</dbReference>
<name>A0A392PM17_9FABA</name>
<dbReference type="Gene3D" id="3.30.70.330">
    <property type="match status" value="1"/>
</dbReference>
<dbReference type="EMBL" id="LXQA010082095">
    <property type="protein sequence ID" value="MCI11935.1"/>
    <property type="molecule type" value="Genomic_DNA"/>
</dbReference>
<dbReference type="PANTHER" id="PTHR23147">
    <property type="entry name" value="SERINE/ARGININE RICH SPLICING FACTOR"/>
    <property type="match status" value="1"/>
</dbReference>
<keyword evidence="1" id="KW-0507">mRNA processing</keyword>
<sequence>RESVEREAVGWSGNSRAPNGKRSDYFHHLDKVTTSFFITNFPEDATSEDLWRCFLKFGRVGEVYIPKKLDKRGRRFGFVKFKEVKEVESLSESLRDVWMGNFKLRVNRSRFSRSEKKEVQPPKTPLRESVTELVEIKSGRSFKTALLGSGDGGSAVGEKMRIKAPVNESLHSELKSSVVGTLAREKDVRRIQTTLFMEGYKSIYVTNMGGNMALLRSPVAGDVEKLLRSKNECLEYYFSELKPWVPELVVVQRE</sequence>
<reference evidence="6 7" key="1">
    <citation type="journal article" date="2018" name="Front. Plant Sci.">
        <title>Red Clover (Trifolium pratense) and Zigzag Clover (T. medium) - A Picture of Genomic Similarities and Differences.</title>
        <authorList>
            <person name="Dluhosova J."/>
            <person name="Istvanek J."/>
            <person name="Nedelnik J."/>
            <person name="Repkova J."/>
        </authorList>
    </citation>
    <scope>NUCLEOTIDE SEQUENCE [LARGE SCALE GENOMIC DNA]</scope>
    <source>
        <strain evidence="7">cv. 10/8</strain>
        <tissue evidence="6">Leaf</tissue>
    </source>
</reference>
<dbReference type="AlphaFoldDB" id="A0A392PM17"/>
<dbReference type="Proteomes" id="UP000265520">
    <property type="component" value="Unassembled WGS sequence"/>
</dbReference>
<dbReference type="GO" id="GO:0006397">
    <property type="term" value="P:mRNA processing"/>
    <property type="evidence" value="ECO:0007669"/>
    <property type="project" value="UniProtKB-KW"/>
</dbReference>
<accession>A0A392PM17</accession>
<protein>
    <submittedName>
        <fullName evidence="6">RNA recognition motif</fullName>
    </submittedName>
</protein>
<proteinExistence type="predicted"/>
<dbReference type="InterPro" id="IPR000504">
    <property type="entry name" value="RRM_dom"/>
</dbReference>
<keyword evidence="7" id="KW-1185">Reference proteome</keyword>
<keyword evidence="2" id="KW-0747">Spliceosome</keyword>
<dbReference type="SMART" id="SM00360">
    <property type="entry name" value="RRM"/>
    <property type="match status" value="1"/>
</dbReference>
<dbReference type="Pfam" id="PF00076">
    <property type="entry name" value="RRM_1"/>
    <property type="match status" value="1"/>
</dbReference>
<feature type="non-terminal residue" evidence="6">
    <location>
        <position position="1"/>
    </location>
</feature>
<evidence type="ECO:0000313" key="6">
    <source>
        <dbReference type="EMBL" id="MCI11935.1"/>
    </source>
</evidence>
<comment type="caution">
    <text evidence="6">The sequence shown here is derived from an EMBL/GenBank/DDBJ whole genome shotgun (WGS) entry which is preliminary data.</text>
</comment>
<dbReference type="PROSITE" id="PS50102">
    <property type="entry name" value="RRM"/>
    <property type="match status" value="1"/>
</dbReference>
<dbReference type="GO" id="GO:0008380">
    <property type="term" value="P:RNA splicing"/>
    <property type="evidence" value="ECO:0007669"/>
    <property type="project" value="UniProtKB-KW"/>
</dbReference>
<dbReference type="GO" id="GO:0005681">
    <property type="term" value="C:spliceosomal complex"/>
    <property type="evidence" value="ECO:0007669"/>
    <property type="project" value="UniProtKB-KW"/>
</dbReference>
<feature type="domain" description="RRM" evidence="5">
    <location>
        <begin position="34"/>
        <end position="111"/>
    </location>
</feature>
<evidence type="ECO:0000256" key="1">
    <source>
        <dbReference type="ARBA" id="ARBA00022664"/>
    </source>
</evidence>
<dbReference type="InterPro" id="IPR035979">
    <property type="entry name" value="RBD_domain_sf"/>
</dbReference>